<evidence type="ECO:0000313" key="2">
    <source>
        <dbReference type="Proteomes" id="UP000230961"/>
    </source>
</evidence>
<sequence length="97" mass="10769">MKKSLILQLANIVLQNHHFQMEASRIRLNQGLIGNFNFIRGCRVITANTIANLDMLTTLAVTTGEGGDTVYPILRDAVRGFKSCKVPPEPFNEVLRG</sequence>
<reference evidence="1 2" key="1">
    <citation type="submission" date="2017-11" db="EMBL/GenBank/DDBJ databases">
        <title>The complete genome sequence and comparative genome analysis of Yersinia enterocolitica strain LC20.</title>
        <authorList>
            <person name="Shi G."/>
            <person name="Su M."/>
            <person name="Liang J."/>
            <person name="Gu W."/>
            <person name="Xiao Y."/>
            <person name="Zhang Z."/>
            <person name="Qiu H."/>
            <person name="Duan R."/>
            <person name="Zhang Z."/>
            <person name="Li Y."/>
            <person name="Zhang X."/>
            <person name="Ling Y."/>
            <person name="Song L."/>
            <person name="Chen M."/>
            <person name="Zhao Y."/>
            <person name="Wu J."/>
            <person name="Jing H."/>
            <person name="Xiao J."/>
            <person name="Wang X."/>
        </authorList>
    </citation>
    <scope>NUCLEOTIDE SEQUENCE [LARGE SCALE GENOMIC DNA]</scope>
    <source>
        <strain evidence="1 2">LC20</strain>
    </source>
</reference>
<gene>
    <name evidence="1" type="ORF">LC20_00411</name>
</gene>
<dbReference type="Proteomes" id="UP000230961">
    <property type="component" value="Chromosome"/>
</dbReference>
<name>A0A7U4GCC9_YEREN</name>
<proteinExistence type="predicted"/>
<protein>
    <submittedName>
        <fullName evidence="1">Uncharacterized protein</fullName>
    </submittedName>
</protein>
<dbReference type="AlphaFoldDB" id="A0A7U4GCC9"/>
<dbReference type="EMBL" id="CP007448">
    <property type="protein sequence ID" value="AHM71667.1"/>
    <property type="molecule type" value="Genomic_DNA"/>
</dbReference>
<accession>A0A7U4GCC9</accession>
<organism evidence="1 2">
    <name type="scientific">Yersinia enterocolitica LC20</name>
    <dbReference type="NCBI Taxonomy" id="1443113"/>
    <lineage>
        <taxon>Bacteria</taxon>
        <taxon>Pseudomonadati</taxon>
        <taxon>Pseudomonadota</taxon>
        <taxon>Gammaproteobacteria</taxon>
        <taxon>Enterobacterales</taxon>
        <taxon>Yersiniaceae</taxon>
        <taxon>Yersinia</taxon>
    </lineage>
</organism>
<dbReference type="KEGG" id="yel:LC20_00411"/>
<evidence type="ECO:0000313" key="1">
    <source>
        <dbReference type="EMBL" id="AHM71667.1"/>
    </source>
</evidence>